<evidence type="ECO:0000256" key="3">
    <source>
        <dbReference type="ARBA" id="ARBA00022692"/>
    </source>
</evidence>
<dbReference type="PANTHER" id="PTHR43791:SF36">
    <property type="entry name" value="TRANSPORTER, PUTATIVE (AFU_ORTHOLOGUE AFUA_6G08340)-RELATED"/>
    <property type="match status" value="1"/>
</dbReference>
<comment type="caution">
    <text evidence="7">The sequence shown here is derived from an EMBL/GenBank/DDBJ whole genome shotgun (WGS) entry which is preliminary data.</text>
</comment>
<keyword evidence="5 6" id="KW-0472">Membrane</keyword>
<dbReference type="PANTHER" id="PTHR43791">
    <property type="entry name" value="PERMEASE-RELATED"/>
    <property type="match status" value="1"/>
</dbReference>
<dbReference type="Proteomes" id="UP001498398">
    <property type="component" value="Unassembled WGS sequence"/>
</dbReference>
<dbReference type="EMBL" id="JBANRG010000066">
    <property type="protein sequence ID" value="KAK7440815.1"/>
    <property type="molecule type" value="Genomic_DNA"/>
</dbReference>
<protein>
    <submittedName>
        <fullName evidence="7">Uncharacterized protein</fullName>
    </submittedName>
</protein>
<keyword evidence="3 6" id="KW-0812">Transmembrane</keyword>
<evidence type="ECO:0000313" key="8">
    <source>
        <dbReference type="Proteomes" id="UP001498398"/>
    </source>
</evidence>
<organism evidence="7 8">
    <name type="scientific">Marasmiellus scandens</name>
    <dbReference type="NCBI Taxonomy" id="2682957"/>
    <lineage>
        <taxon>Eukaryota</taxon>
        <taxon>Fungi</taxon>
        <taxon>Dikarya</taxon>
        <taxon>Basidiomycota</taxon>
        <taxon>Agaricomycotina</taxon>
        <taxon>Agaricomycetes</taxon>
        <taxon>Agaricomycetidae</taxon>
        <taxon>Agaricales</taxon>
        <taxon>Marasmiineae</taxon>
        <taxon>Omphalotaceae</taxon>
        <taxon>Marasmiellus</taxon>
    </lineage>
</organism>
<evidence type="ECO:0000256" key="5">
    <source>
        <dbReference type="ARBA" id="ARBA00023136"/>
    </source>
</evidence>
<keyword evidence="4 6" id="KW-1133">Transmembrane helix</keyword>
<evidence type="ECO:0000256" key="4">
    <source>
        <dbReference type="ARBA" id="ARBA00022989"/>
    </source>
</evidence>
<feature type="transmembrane region" description="Helical" evidence="6">
    <location>
        <begin position="17"/>
        <end position="39"/>
    </location>
</feature>
<evidence type="ECO:0000256" key="1">
    <source>
        <dbReference type="ARBA" id="ARBA00004141"/>
    </source>
</evidence>
<keyword evidence="8" id="KW-1185">Reference proteome</keyword>
<gene>
    <name evidence="7" type="ORF">VKT23_016893</name>
</gene>
<accession>A0ABR1IY32</accession>
<reference evidence="7 8" key="1">
    <citation type="submission" date="2024-01" db="EMBL/GenBank/DDBJ databases">
        <title>A draft genome for the cacao thread blight pathogen Marasmiellus scandens.</title>
        <authorList>
            <person name="Baruah I.K."/>
            <person name="Leung J."/>
            <person name="Bukari Y."/>
            <person name="Amoako-Attah I."/>
            <person name="Meinhardt L.W."/>
            <person name="Bailey B.A."/>
            <person name="Cohen S.P."/>
        </authorList>
    </citation>
    <scope>NUCLEOTIDE SEQUENCE [LARGE SCALE GENOMIC DNA]</scope>
    <source>
        <strain evidence="7 8">GH-19</strain>
    </source>
</reference>
<evidence type="ECO:0000313" key="7">
    <source>
        <dbReference type="EMBL" id="KAK7440815.1"/>
    </source>
</evidence>
<comment type="subcellular location">
    <subcellularLocation>
        <location evidence="1">Membrane</location>
        <topology evidence="1">Multi-pass membrane protein</topology>
    </subcellularLocation>
</comment>
<name>A0ABR1IY32_9AGAR</name>
<evidence type="ECO:0000256" key="6">
    <source>
        <dbReference type="SAM" id="Phobius"/>
    </source>
</evidence>
<feature type="transmembrane region" description="Helical" evidence="6">
    <location>
        <begin position="51"/>
        <end position="71"/>
    </location>
</feature>
<proteinExistence type="predicted"/>
<sequence>MFLAWGTGNAAPDTVKAVVTAIIPGIGALGSVIAVWTYLPADAPDYHDGNSLNLGTSALGCVLVIIGWIYIRLENAKRARGERDYRLEGKSQREIEELGYLHPEFRYQV</sequence>
<keyword evidence="2" id="KW-0813">Transport</keyword>
<evidence type="ECO:0000256" key="2">
    <source>
        <dbReference type="ARBA" id="ARBA00022448"/>
    </source>
</evidence>